<dbReference type="GO" id="GO:0003677">
    <property type="term" value="F:DNA binding"/>
    <property type="evidence" value="ECO:0007669"/>
    <property type="project" value="UniProtKB-KW"/>
</dbReference>
<keyword evidence="7" id="KW-1185">Reference proteome</keyword>
<protein>
    <recommendedName>
        <fullName evidence="5">HTH lysR-type domain-containing protein</fullName>
    </recommendedName>
</protein>
<evidence type="ECO:0000256" key="3">
    <source>
        <dbReference type="ARBA" id="ARBA00023125"/>
    </source>
</evidence>
<dbReference type="Gene3D" id="1.10.10.10">
    <property type="entry name" value="Winged helix-like DNA-binding domain superfamily/Winged helix DNA-binding domain"/>
    <property type="match status" value="1"/>
</dbReference>
<comment type="similarity">
    <text evidence="1">Belongs to the LysR transcriptional regulatory family.</text>
</comment>
<keyword evidence="4" id="KW-0804">Transcription</keyword>
<comment type="caution">
    <text evidence="6">The sequence shown here is derived from an EMBL/GenBank/DDBJ whole genome shotgun (WGS) entry which is preliminary data.</text>
</comment>
<accession>H1D154</accession>
<feature type="domain" description="HTH lysR-type" evidence="5">
    <location>
        <begin position="1"/>
        <end position="57"/>
    </location>
</feature>
<evidence type="ECO:0000256" key="4">
    <source>
        <dbReference type="ARBA" id="ARBA00023163"/>
    </source>
</evidence>
<dbReference type="GO" id="GO:0003700">
    <property type="term" value="F:DNA-binding transcription factor activity"/>
    <property type="evidence" value="ECO:0007669"/>
    <property type="project" value="InterPro"/>
</dbReference>
<dbReference type="InterPro" id="IPR005119">
    <property type="entry name" value="LysR_subst-bd"/>
</dbReference>
<dbReference type="SUPFAM" id="SSF53850">
    <property type="entry name" value="Periplasmic binding protein-like II"/>
    <property type="match status" value="1"/>
</dbReference>
<dbReference type="InterPro" id="IPR036388">
    <property type="entry name" value="WH-like_DNA-bd_sf"/>
</dbReference>
<dbReference type="InterPro" id="IPR050950">
    <property type="entry name" value="HTH-type_LysR_regulators"/>
</dbReference>
<dbReference type="EMBL" id="ADLT01000045">
    <property type="protein sequence ID" value="EHO62750.1"/>
    <property type="molecule type" value="Genomic_DNA"/>
</dbReference>
<dbReference type="Pfam" id="PF03466">
    <property type="entry name" value="LysR_substrate"/>
    <property type="match status" value="1"/>
</dbReference>
<reference evidence="6 7" key="1">
    <citation type="submission" date="2011-11" db="EMBL/GenBank/DDBJ databases">
        <title>The Genome Sequence of Dialister succinatiphilus YIT 11850.</title>
        <authorList>
            <consortium name="The Broad Institute Genome Sequencing Platform"/>
            <person name="Earl A."/>
            <person name="Ward D."/>
            <person name="Feldgarden M."/>
            <person name="Gevers D."/>
            <person name="Morotomi M."/>
            <person name="Young S.K."/>
            <person name="Zeng Q."/>
            <person name="Gargeya S."/>
            <person name="Fitzgerald M."/>
            <person name="Haas B."/>
            <person name="Abouelleil A."/>
            <person name="Alvarado L."/>
            <person name="Arachchi H.M."/>
            <person name="Berlin A."/>
            <person name="Brown A."/>
            <person name="Chapman S.B."/>
            <person name="Dunbar C."/>
            <person name="Gearin G."/>
            <person name="Goldberg J."/>
            <person name="Griggs A."/>
            <person name="Gujja S."/>
            <person name="Heiman D."/>
            <person name="Howarth C."/>
            <person name="Lui A."/>
            <person name="MacDonald P.J.P."/>
            <person name="Montmayeur A."/>
            <person name="Murphy C."/>
            <person name="Neiman D."/>
            <person name="Pearson M."/>
            <person name="Priest M."/>
            <person name="Roberts A."/>
            <person name="Saif S."/>
            <person name="Shea T."/>
            <person name="Sisk P."/>
            <person name="Stolte C."/>
            <person name="Sykes S."/>
            <person name="Wortman J."/>
            <person name="Nusbaum C."/>
            <person name="Birren B."/>
        </authorList>
    </citation>
    <scope>NUCLEOTIDE SEQUENCE [LARGE SCALE GENOMIC DNA]</scope>
    <source>
        <strain evidence="6 7">YIT 11850</strain>
    </source>
</reference>
<organism evidence="6 7">
    <name type="scientific">Dialister succinatiphilus YIT 11850</name>
    <dbReference type="NCBI Taxonomy" id="742743"/>
    <lineage>
        <taxon>Bacteria</taxon>
        <taxon>Bacillati</taxon>
        <taxon>Bacillota</taxon>
        <taxon>Negativicutes</taxon>
        <taxon>Veillonellales</taxon>
        <taxon>Veillonellaceae</taxon>
        <taxon>Dialister</taxon>
    </lineage>
</organism>
<dbReference type="RefSeq" id="WP_008859836.1">
    <property type="nucleotide sequence ID" value="NZ_JH591188.1"/>
</dbReference>
<dbReference type="PANTHER" id="PTHR30419:SF8">
    <property type="entry name" value="NITROGEN ASSIMILATION TRANSCRIPTIONAL ACTIVATOR-RELATED"/>
    <property type="match status" value="1"/>
</dbReference>
<evidence type="ECO:0000256" key="1">
    <source>
        <dbReference type="ARBA" id="ARBA00009437"/>
    </source>
</evidence>
<dbReference type="Pfam" id="PF00126">
    <property type="entry name" value="HTH_1"/>
    <property type="match status" value="1"/>
</dbReference>
<dbReference type="Proteomes" id="UP000003277">
    <property type="component" value="Unassembled WGS sequence"/>
</dbReference>
<keyword evidence="3" id="KW-0238">DNA-binding</keyword>
<dbReference type="PATRIC" id="fig|742743.3.peg.1361"/>
<dbReference type="STRING" id="742743.HMPREF9453_01342"/>
<dbReference type="InterPro" id="IPR036390">
    <property type="entry name" value="WH_DNA-bd_sf"/>
</dbReference>
<dbReference type="PRINTS" id="PR00039">
    <property type="entry name" value="HTHLYSR"/>
</dbReference>
<gene>
    <name evidence="6" type="ORF">HMPREF9453_01342</name>
</gene>
<proteinExistence type="inferred from homology"/>
<dbReference type="PROSITE" id="PS50931">
    <property type="entry name" value="HTH_LYSR"/>
    <property type="match status" value="1"/>
</dbReference>
<dbReference type="PANTHER" id="PTHR30419">
    <property type="entry name" value="HTH-TYPE TRANSCRIPTIONAL REGULATOR YBHD"/>
    <property type="match status" value="1"/>
</dbReference>
<evidence type="ECO:0000313" key="6">
    <source>
        <dbReference type="EMBL" id="EHO62750.1"/>
    </source>
</evidence>
<keyword evidence="2" id="KW-0805">Transcription regulation</keyword>
<dbReference type="CDD" id="cd05466">
    <property type="entry name" value="PBP2_LTTR_substrate"/>
    <property type="match status" value="1"/>
</dbReference>
<evidence type="ECO:0000259" key="5">
    <source>
        <dbReference type="PROSITE" id="PS50931"/>
    </source>
</evidence>
<name>H1D154_9FIRM</name>
<dbReference type="GO" id="GO:0005829">
    <property type="term" value="C:cytosol"/>
    <property type="evidence" value="ECO:0007669"/>
    <property type="project" value="TreeGrafter"/>
</dbReference>
<dbReference type="HOGENOM" id="CLU_039613_6_2_9"/>
<sequence>MNFQSISYFIVLAREKNFTRAAEKLHMTQQALSASMASLEKEWGMPFFLRHVPLELTNGGRVFYEYALRLADEEGELRRALSDVADDQRGTLRIGTGFMREREIMPALCAGFRKLYPKVSFTLVEGSNTDLEKMVREGDLDLAVARFGKTVEGIVTRPFYEEHIAFLVSKELLFSRGFSEDDIESLAHSHLESMESLRSVPFVVTSRDNVAGEAAVGYLDRASFKPEIAASSDNMGTLIDLSMRSVGALFCPANMIHWATESASRDMVCIDLWETKYTISFGWKRKSPAWSIREAFMEYAVHSIRS</sequence>
<evidence type="ECO:0000313" key="7">
    <source>
        <dbReference type="Proteomes" id="UP000003277"/>
    </source>
</evidence>
<dbReference type="Gene3D" id="3.40.190.290">
    <property type="match status" value="1"/>
</dbReference>
<evidence type="ECO:0000256" key="2">
    <source>
        <dbReference type="ARBA" id="ARBA00023015"/>
    </source>
</evidence>
<dbReference type="SUPFAM" id="SSF46785">
    <property type="entry name" value="Winged helix' DNA-binding domain"/>
    <property type="match status" value="1"/>
</dbReference>
<dbReference type="InterPro" id="IPR000847">
    <property type="entry name" value="LysR_HTH_N"/>
</dbReference>
<dbReference type="AlphaFoldDB" id="H1D154"/>
<dbReference type="eggNOG" id="COG0583">
    <property type="taxonomic scope" value="Bacteria"/>
</dbReference>